<accession>A0ABR3FU21</accession>
<name>A0ABR3FU21_9AGAR</name>
<proteinExistence type="predicted"/>
<organism evidence="1 2">
    <name type="scientific">Marasmius crinis-equi</name>
    <dbReference type="NCBI Taxonomy" id="585013"/>
    <lineage>
        <taxon>Eukaryota</taxon>
        <taxon>Fungi</taxon>
        <taxon>Dikarya</taxon>
        <taxon>Basidiomycota</taxon>
        <taxon>Agaricomycotina</taxon>
        <taxon>Agaricomycetes</taxon>
        <taxon>Agaricomycetidae</taxon>
        <taxon>Agaricales</taxon>
        <taxon>Marasmiineae</taxon>
        <taxon>Marasmiaceae</taxon>
        <taxon>Marasmius</taxon>
    </lineage>
</organism>
<dbReference type="EMBL" id="JBAHYK010000076">
    <property type="protein sequence ID" value="KAL0578973.1"/>
    <property type="molecule type" value="Genomic_DNA"/>
</dbReference>
<evidence type="ECO:0000313" key="2">
    <source>
        <dbReference type="Proteomes" id="UP001465976"/>
    </source>
</evidence>
<keyword evidence="2" id="KW-1185">Reference proteome</keyword>
<protein>
    <submittedName>
        <fullName evidence="1">Uncharacterized protein</fullName>
    </submittedName>
</protein>
<sequence length="281" mass="32016">MPPLMPPSHQLVDMQLSSSEVPVPEDLPFAKDGRVAFVADHLHESGMMPKDTFSVFKEFLRQTALQHFPIMKVTHKEQPLEDWQAFVGKNSLIPDHTPYTDRCLFCEERSTSETPINQRLKDLLTANALTDVAPAMRSFGIYHDGHLELLHALSVDERLKVVRDIPGVPHGIDAFDLEKMLTAPDIVQTPRFRRVIIMTCSDHRNLIQAPKISPSLHTFLKSKQLDALVPAAAVYGLVDEVRFNRFRVLDETDCVKFFESAHTRKVSLFYHRLLRLPTSNN</sequence>
<reference evidence="1 2" key="1">
    <citation type="submission" date="2024-02" db="EMBL/GenBank/DDBJ databases">
        <title>A draft genome for the cacao thread blight pathogen Marasmius crinis-equi.</title>
        <authorList>
            <person name="Cohen S.P."/>
            <person name="Baruah I.K."/>
            <person name="Amoako-Attah I."/>
            <person name="Bukari Y."/>
            <person name="Meinhardt L.W."/>
            <person name="Bailey B.A."/>
        </authorList>
    </citation>
    <scope>NUCLEOTIDE SEQUENCE [LARGE SCALE GENOMIC DNA]</scope>
    <source>
        <strain evidence="1 2">GH-76</strain>
    </source>
</reference>
<dbReference type="Proteomes" id="UP001465976">
    <property type="component" value="Unassembled WGS sequence"/>
</dbReference>
<comment type="caution">
    <text evidence="1">The sequence shown here is derived from an EMBL/GenBank/DDBJ whole genome shotgun (WGS) entry which is preliminary data.</text>
</comment>
<evidence type="ECO:0000313" key="1">
    <source>
        <dbReference type="EMBL" id="KAL0578973.1"/>
    </source>
</evidence>
<gene>
    <name evidence="1" type="ORF">V5O48_003013</name>
</gene>